<gene>
    <name evidence="1" type="primary">orf223</name>
</gene>
<dbReference type="GeneID" id="36957368"/>
<sequence length="233" mass="28328">MKNNDATPLRVRRAFLHKTYLQLLESTFKFIKKYYIKDREIPAKRDPEIYGSLVYECSLSELRKKKNLLQKLFLKLQQNEFYEDYFFSREILQLLFLPCFSKMEYYILLQHHILENGAVLQIDLQNYFNYVEKEFQNYLLCVSEIYNLPYLLDKRYLNYNMRFVNCKTRNFTKKRPIKAKYQIIQGLKHQSLAIQMMLLREISKAETKNKIKKLSYDLTSFICRPDELFCSYV</sequence>
<dbReference type="RefSeq" id="YP_009495438.1">
    <property type="nucleotide sequence ID" value="NC_037987.1"/>
</dbReference>
<reference evidence="1" key="1">
    <citation type="journal article" date="2018" name="Genome Biol. Evol.">
        <title>Recurrent loss, horizontal transfer, and the obscure origins of mitochondrial introns in diatoms (Bacillariophyta).</title>
        <authorList>
            <person name="Guillory W.X."/>
            <person name="Onyshchenko A."/>
            <person name="Ruck E.C."/>
            <person name="Parks M."/>
            <person name="Nakov T."/>
            <person name="Wickett N.J."/>
            <person name="Alverson A.J."/>
        </authorList>
    </citation>
    <scope>NUCLEOTIDE SEQUENCE</scope>
    <source>
        <strain evidence="1">UTEX FD354</strain>
    </source>
</reference>
<accession>A0A2U9GIT1</accession>
<protein>
    <submittedName>
        <fullName evidence="1">Uncharacterized protein</fullName>
    </submittedName>
</protein>
<evidence type="ECO:0000313" key="1">
    <source>
        <dbReference type="EMBL" id="AWQ64085.1"/>
    </source>
</evidence>
<geneLocation type="mitochondrion" evidence="1"/>
<dbReference type="AlphaFoldDB" id="A0A2U9GIT1"/>
<proteinExistence type="predicted"/>
<keyword evidence="1" id="KW-0496">Mitochondrion</keyword>
<dbReference type="EMBL" id="MG271846">
    <property type="protein sequence ID" value="AWQ64085.1"/>
    <property type="molecule type" value="Genomic_DNA"/>
</dbReference>
<name>A0A2U9GIT1_9STRA</name>
<organism evidence="1">
    <name type="scientific">Eunotia naegelii</name>
    <dbReference type="NCBI Taxonomy" id="1458866"/>
    <lineage>
        <taxon>Eukaryota</taxon>
        <taxon>Sar</taxon>
        <taxon>Stramenopiles</taxon>
        <taxon>Ochrophyta</taxon>
        <taxon>Bacillariophyta</taxon>
        <taxon>Bacillariophyceae</taxon>
        <taxon>Eunotiophycidae</taxon>
        <taxon>Eunotiales</taxon>
        <taxon>Eunotiaceae</taxon>
        <taxon>Eunotia</taxon>
    </lineage>
</organism>